<evidence type="ECO:0000256" key="2">
    <source>
        <dbReference type="ARBA" id="ARBA00022729"/>
    </source>
</evidence>
<dbReference type="InterPro" id="IPR025092">
    <property type="entry name" value="Glyco_hydro_66"/>
</dbReference>
<dbReference type="Proteomes" id="UP000661435">
    <property type="component" value="Unassembled WGS sequence"/>
</dbReference>
<dbReference type="PROSITE" id="PS51175">
    <property type="entry name" value="CBM6"/>
    <property type="match status" value="2"/>
</dbReference>
<proteinExistence type="inferred from homology"/>
<dbReference type="CDD" id="cd14745">
    <property type="entry name" value="GH66"/>
    <property type="match status" value="1"/>
</dbReference>
<dbReference type="Pfam" id="PF03422">
    <property type="entry name" value="CBM_6"/>
    <property type="match status" value="1"/>
</dbReference>
<dbReference type="Pfam" id="PF00723">
    <property type="entry name" value="Glyco_hydro_15"/>
    <property type="match status" value="1"/>
</dbReference>
<dbReference type="InterPro" id="IPR012341">
    <property type="entry name" value="6hp_glycosidase-like_sf"/>
</dbReference>
<dbReference type="Gene3D" id="1.50.10.10">
    <property type="match status" value="1"/>
</dbReference>
<dbReference type="InterPro" id="IPR008979">
    <property type="entry name" value="Galactose-bd-like_sf"/>
</dbReference>
<feature type="domain" description="CBM6" evidence="4">
    <location>
        <begin position="434"/>
        <end position="569"/>
    </location>
</feature>
<dbReference type="PANTHER" id="PTHR31616:SF0">
    <property type="entry name" value="GLUCAN 1,4-ALPHA-GLUCOSIDASE"/>
    <property type="match status" value="1"/>
</dbReference>
<gene>
    <name evidence="5" type="ORF">H8S57_01780</name>
</gene>
<evidence type="ECO:0000256" key="1">
    <source>
        <dbReference type="ARBA" id="ARBA00010837"/>
    </source>
</evidence>
<sequence>MKKASRLTRLISTFLCAVMLFTLLPISNAMATTNGNLQIEDVYTDKAAYAPGGEAIITVQLSNPTSTNATEVVTLKTYHLENCLATDSLPVSVNANETTNITYTWNCPTNDYTGYIVEVSLNNGEFDSVAIDVSSDFSRFPRYGYSVDFDAGETLQESTALIEELVRDYHINVVQYYDWMWRHEKVVPSGAADSWIDMFGNTISKDSITQRINAGHLLNQSAMAYQMAYMAREDYEDYAVKKEWGLYKNKDYNTSYNETDNSTINDIDQLIFPLEGDPAPVLHVFNPENKAWQEFMLNQYEDAIDLLGFDGIHIDQMGSYWGNIDYYDYNGNYVDLGKTFPGYVDTIKAGLENKYSAGAYVTMNMVNGGTPANDSFSSEYITKYADTDFSFSEIWENSNTYNDLKSFIEWSRDNSDGKAMVLAAYMNQYDTLGTTIQAEDAVGDGVYVATNPEGVTYVSGFDQIGDSLTFSVSVPEAGYYSLVMTYSNGTETRSTKSIIVDDAPCMTVSFDPTRTGVMPAEPSWGVFSGENAFTAPKMLYLSAGNHSIEIRQDATSTGGDIQLDKLTVSMFNDASVRLTDAAVAASGAYHIEMGTGLSAANGSDNYSDAVMLGHPYYPKAFKTMSSNLREAMKSHYDFITGYENLLYDPDVTPGDGGLQNLSIAGESISGSGEPGKIWFIPKDKGEDYSIVHLINLTSEQDTNWRNATTAPTAKNNLSVKYYYTNDRTVAGVYVASPDYNACLSENLSYTLGSDSTGHYIMFTVPKLEYWDMVFIKWAAQGSTTTIEAENMILSGVGTNTDHAGFSGTGFVDGYGDLYDSVTFDIVTPSDGYYSLIFSYANATDSECSRELFIDGESRGKTTFPNGSSWDEWRTVEKGIYLTAGVHRAVVLVTEKYSGFINLDKVTVTELFESSRSLYLNNWNDTSYIWKAADINPAQAPLSDGPGIYEMRYYDGTPNGDYNENQIRNYSMFLRNNTENKSYTTGSKFDATGYFDAEGVLNTTYTSYDGGLLPVEVKRSYSVVPNENFMIVTYDVTNLTSELQNFSILDMLHVENHSTSNITSSYQSSTDTIVTDMTAAGQYVIAHGCFGVADGFQVANDADSNAASATCSPWVTFDQNGTLKNNTSVNATDISTAYMKSVSLGAHETQTFSFYTAICGSATEMQTTLTKIRTKTAAEWTQLTRNAYDAWLRTGKQTSLPDSRLNDAYNSILVLIKQSTVPGSYEDSAGNTVHKFAAMPATTNPSAYSYKVWARDSAVTAMSYDASGHLDEAEAYWLWLADRQIKSDQGDWKQPGAFWTCYWLWDNSPVSFVEPEYDSVGMFLIGVYRHYEALPAAARQAFLNKIWPAYKMSSDLVCNGIQSNGFGAGDCSIWEEQFEYNAFTQALYAAGLDAAQKLAKDLGLQDLADSYNGAAGTIRSAIQRSSTDGVAGLYNTTDGDSNWWYYNRAVNLDGTPRTTVDSSSDVLFTYGVLDMASKRAYNHYRKITATISRDGTGIARYQGDTFYTGKNSWDPGGAETLDDEPSWPQMTMWIAMMELNSGYHALQERGYDRLQWYVDRTALGYMPAGECVSNITFKPVVSTMCEPITGAAYIMTALAYDEQFDMRIVPQQYNAGAYQGITVNGGCTNTSDPYDTVSDWGQWTYVPYYLDEIGDTGKATRDIHKVYLCNDDSNLYIRIDTAGKSLPVYQAPNDLFSVAVYSEDFKHQTMATNNTSLQQSLLGRDCAFAFMRSSDSDVFHKFTAAGGNWSQSGAITNVIAPQWETNSGRIEMVIPLSELSSTGVAGADDWANLVIAIGDNSGSGWQDSDLVHIHYRITSSMQTWLFGNSEV</sequence>
<dbReference type="Gene3D" id="2.60.40.1180">
    <property type="entry name" value="Golgi alpha-mannosidase II"/>
    <property type="match status" value="1"/>
</dbReference>
<comment type="similarity">
    <text evidence="1">Belongs to the glycosyl hydrolase 66 family.</text>
</comment>
<protein>
    <submittedName>
        <fullName evidence="5">Carbohydrate-binding protein</fullName>
    </submittedName>
</protein>
<dbReference type="SUPFAM" id="SSF49785">
    <property type="entry name" value="Galactose-binding domain-like"/>
    <property type="match status" value="2"/>
</dbReference>
<feature type="signal peptide" evidence="3">
    <location>
        <begin position="1"/>
        <end position="31"/>
    </location>
</feature>
<dbReference type="InterPro" id="IPR013783">
    <property type="entry name" value="Ig-like_fold"/>
</dbReference>
<feature type="domain" description="CBM6" evidence="4">
    <location>
        <begin position="784"/>
        <end position="908"/>
    </location>
</feature>
<accession>A0A8J6IZG8</accession>
<dbReference type="InterPro" id="IPR008928">
    <property type="entry name" value="6-hairpin_glycosidase_sf"/>
</dbReference>
<keyword evidence="6" id="KW-1185">Reference proteome</keyword>
<dbReference type="InterPro" id="IPR005084">
    <property type="entry name" value="CBM6"/>
</dbReference>
<organism evidence="5 6">
    <name type="scientific">Lawsonibacter hominis</name>
    <dbReference type="NCBI Taxonomy" id="2763053"/>
    <lineage>
        <taxon>Bacteria</taxon>
        <taxon>Bacillati</taxon>
        <taxon>Bacillota</taxon>
        <taxon>Clostridia</taxon>
        <taxon>Eubacteriales</taxon>
        <taxon>Oscillospiraceae</taxon>
        <taxon>Lawsonibacter</taxon>
    </lineage>
</organism>
<dbReference type="InterPro" id="IPR011613">
    <property type="entry name" value="GH15-like"/>
</dbReference>
<keyword evidence="2 3" id="KW-0732">Signal</keyword>
<evidence type="ECO:0000313" key="6">
    <source>
        <dbReference type="Proteomes" id="UP000661435"/>
    </source>
</evidence>
<feature type="chain" id="PRO_5035246974" evidence="3">
    <location>
        <begin position="32"/>
        <end position="1830"/>
    </location>
</feature>
<evidence type="ECO:0000256" key="3">
    <source>
        <dbReference type="SAM" id="SignalP"/>
    </source>
</evidence>
<dbReference type="GO" id="GO:0030246">
    <property type="term" value="F:carbohydrate binding"/>
    <property type="evidence" value="ECO:0007669"/>
    <property type="project" value="InterPro"/>
</dbReference>
<dbReference type="Pfam" id="PF13199">
    <property type="entry name" value="Glyco_hydro_66"/>
    <property type="match status" value="1"/>
</dbReference>
<dbReference type="GO" id="GO:0005975">
    <property type="term" value="P:carbohydrate metabolic process"/>
    <property type="evidence" value="ECO:0007669"/>
    <property type="project" value="InterPro"/>
</dbReference>
<dbReference type="SUPFAM" id="SSF48208">
    <property type="entry name" value="Six-hairpin glycosidases"/>
    <property type="match status" value="1"/>
</dbReference>
<dbReference type="Gene3D" id="2.60.40.10">
    <property type="entry name" value="Immunoglobulins"/>
    <property type="match status" value="1"/>
</dbReference>
<dbReference type="Gene3D" id="2.60.120.260">
    <property type="entry name" value="Galactose-binding domain-like"/>
    <property type="match status" value="2"/>
</dbReference>
<dbReference type="GO" id="GO:0004553">
    <property type="term" value="F:hydrolase activity, hydrolyzing O-glycosyl compounds"/>
    <property type="evidence" value="ECO:0007669"/>
    <property type="project" value="TreeGrafter"/>
</dbReference>
<name>A0A8J6IZG8_9FIRM</name>
<dbReference type="InterPro" id="IPR013780">
    <property type="entry name" value="Glyco_hydro_b"/>
</dbReference>
<comment type="caution">
    <text evidence="5">The sequence shown here is derived from an EMBL/GenBank/DDBJ whole genome shotgun (WGS) entry which is preliminary data.</text>
</comment>
<evidence type="ECO:0000313" key="5">
    <source>
        <dbReference type="EMBL" id="MBC5732457.1"/>
    </source>
</evidence>
<dbReference type="PANTHER" id="PTHR31616">
    <property type="entry name" value="TREHALASE"/>
    <property type="match status" value="1"/>
</dbReference>
<evidence type="ECO:0000259" key="4">
    <source>
        <dbReference type="PROSITE" id="PS51175"/>
    </source>
</evidence>
<dbReference type="CDD" id="cd04083">
    <property type="entry name" value="CBM35_Lmo2446-like"/>
    <property type="match status" value="1"/>
</dbReference>
<dbReference type="EMBL" id="JACOPP010000002">
    <property type="protein sequence ID" value="MBC5732457.1"/>
    <property type="molecule type" value="Genomic_DNA"/>
</dbReference>
<dbReference type="Gene3D" id="3.20.20.80">
    <property type="entry name" value="Glycosidases"/>
    <property type="match status" value="1"/>
</dbReference>
<reference evidence="5" key="1">
    <citation type="submission" date="2020-08" db="EMBL/GenBank/DDBJ databases">
        <title>Genome public.</title>
        <authorList>
            <person name="Liu C."/>
            <person name="Sun Q."/>
        </authorList>
    </citation>
    <scope>NUCLEOTIDE SEQUENCE</scope>
    <source>
        <strain evidence="5">NSJ-51</strain>
    </source>
</reference>